<evidence type="ECO:0000313" key="3">
    <source>
        <dbReference type="Proteomes" id="UP001317259"/>
    </source>
</evidence>
<dbReference type="PANTHER" id="PTHR46825:SF7">
    <property type="entry name" value="D-ALANYL-D-ALANINE CARBOXYPEPTIDASE"/>
    <property type="match status" value="1"/>
</dbReference>
<organism evidence="2 3">
    <name type="scientific">Actinomadura luzonensis</name>
    <dbReference type="NCBI Taxonomy" id="2805427"/>
    <lineage>
        <taxon>Bacteria</taxon>
        <taxon>Bacillati</taxon>
        <taxon>Actinomycetota</taxon>
        <taxon>Actinomycetes</taxon>
        <taxon>Streptosporangiales</taxon>
        <taxon>Thermomonosporaceae</taxon>
        <taxon>Actinomadura</taxon>
    </lineage>
</organism>
<accession>A0ABT0G4Q3</accession>
<dbReference type="InterPro" id="IPR001466">
    <property type="entry name" value="Beta-lactam-related"/>
</dbReference>
<dbReference type="InterPro" id="IPR012338">
    <property type="entry name" value="Beta-lactam/transpept-like"/>
</dbReference>
<gene>
    <name evidence="2" type="ORF">MF672_037640</name>
</gene>
<evidence type="ECO:0000313" key="2">
    <source>
        <dbReference type="EMBL" id="MCK2219479.1"/>
    </source>
</evidence>
<reference evidence="2 3" key="1">
    <citation type="submission" date="2022-04" db="EMBL/GenBank/DDBJ databases">
        <title>Genome draft of Actinomadura sp. ATCC 31491.</title>
        <authorList>
            <person name="Shi X."/>
            <person name="Du Y."/>
        </authorList>
    </citation>
    <scope>NUCLEOTIDE SEQUENCE [LARGE SCALE GENOMIC DNA]</scope>
    <source>
        <strain evidence="2 3">ATCC 31491</strain>
    </source>
</reference>
<dbReference type="Pfam" id="PF00144">
    <property type="entry name" value="Beta-lactamase"/>
    <property type="match status" value="1"/>
</dbReference>
<dbReference type="Proteomes" id="UP001317259">
    <property type="component" value="Unassembled WGS sequence"/>
</dbReference>
<sequence>MDAVVRAGAPAAVLAVRQDGRLRETASGVADLRTGRLAGAADRYRVASITKTFTAVTVLRLVAEGRLALSDPIGRWLPQVPHADAITVRDLLRHTSGLPDFYDALGLRSSADWQRHRLDRLTDERRLALARTLPAGPPGAAAAAYANTNYVVLGLLAERLTGEPYERLLQRGLIGPLHLTGTAYPDGRPAISGPHLHGYMPGDLPGRPDADFAHLVDFTAQTVNQSGPAGSVTSTVADLTALYRALFTGRLLPAALMRELTTTVPVAGEQFPWLRGFGLGVHRYDLGCGPLYGHIGGVRGYTGLVVSTLDGRRQAAIAVTLNPNPPAVMTAALAAVTRAVCGPPD</sequence>
<comment type="caution">
    <text evidence="2">The sequence shown here is derived from an EMBL/GenBank/DDBJ whole genome shotgun (WGS) entry which is preliminary data.</text>
</comment>
<keyword evidence="3" id="KW-1185">Reference proteome</keyword>
<dbReference type="PANTHER" id="PTHR46825">
    <property type="entry name" value="D-ALANYL-D-ALANINE-CARBOXYPEPTIDASE/ENDOPEPTIDASE AMPH"/>
    <property type="match status" value="1"/>
</dbReference>
<evidence type="ECO:0000259" key="1">
    <source>
        <dbReference type="Pfam" id="PF00144"/>
    </source>
</evidence>
<proteinExistence type="predicted"/>
<dbReference type="EMBL" id="JAKRKC020000002">
    <property type="protein sequence ID" value="MCK2219479.1"/>
    <property type="molecule type" value="Genomic_DNA"/>
</dbReference>
<feature type="domain" description="Beta-lactamase-related" evidence="1">
    <location>
        <begin position="7"/>
        <end position="330"/>
    </location>
</feature>
<name>A0ABT0G4Q3_9ACTN</name>
<dbReference type="SUPFAM" id="SSF56601">
    <property type="entry name" value="beta-lactamase/transpeptidase-like"/>
    <property type="match status" value="1"/>
</dbReference>
<dbReference type="InterPro" id="IPR050491">
    <property type="entry name" value="AmpC-like"/>
</dbReference>
<protein>
    <submittedName>
        <fullName evidence="2">Beta-lactamase family protein</fullName>
    </submittedName>
</protein>
<dbReference type="Gene3D" id="3.40.710.10">
    <property type="entry name" value="DD-peptidase/beta-lactamase superfamily"/>
    <property type="match status" value="1"/>
</dbReference>